<keyword evidence="4" id="KW-0804">Transcription</keyword>
<reference evidence="6 7" key="1">
    <citation type="journal article" date="2009" name="J. Bacteriol.">
        <title>Genome sequence of Azotobacter vinelandii, an obligate aerobe specialized to support diverse anaerobic metabolic processes.</title>
        <authorList>
            <person name="Setubal J.C."/>
            <person name="dos Santos P."/>
            <person name="Goldman B.S."/>
            <person name="Ertesvag H."/>
            <person name="Espin G."/>
            <person name="Rubio L.M."/>
            <person name="Valla S."/>
            <person name="Almeida N.F."/>
            <person name="Balasubramanian D."/>
            <person name="Cromes L."/>
            <person name="Curatti L."/>
            <person name="Du Z."/>
            <person name="Godsy E."/>
            <person name="Goodner B."/>
            <person name="Hellner-Burris K."/>
            <person name="Hernandez J.A."/>
            <person name="Houmiel K."/>
            <person name="Imperial J."/>
            <person name="Kennedy C."/>
            <person name="Larson T.J."/>
            <person name="Latreille P."/>
            <person name="Ligon L.S."/>
            <person name="Lu J."/>
            <person name="Maerk M."/>
            <person name="Miller N.M."/>
            <person name="Norton S."/>
            <person name="O'Carroll I.P."/>
            <person name="Paulsen I."/>
            <person name="Raulfs E.C."/>
            <person name="Roemer R."/>
            <person name="Rosser J."/>
            <person name="Segura D."/>
            <person name="Slater S."/>
            <person name="Stricklin S.L."/>
            <person name="Studholme D.J."/>
            <person name="Sun J."/>
            <person name="Viana C.J."/>
            <person name="Wallin E."/>
            <person name="Wang B."/>
            <person name="Wheeler C."/>
            <person name="Zhu H."/>
            <person name="Dean D.R."/>
            <person name="Dixon R."/>
            <person name="Wood D."/>
        </authorList>
    </citation>
    <scope>NUCLEOTIDE SEQUENCE [LARGE SCALE GENOMIC DNA]</scope>
    <source>
        <strain evidence="7">DJ / ATCC BAA-1303</strain>
    </source>
</reference>
<dbReference type="STRING" id="322710.Avin_33670"/>
<feature type="domain" description="HTH lacI-type" evidence="5">
    <location>
        <begin position="1"/>
        <end position="48"/>
    </location>
</feature>
<dbReference type="eggNOG" id="COG1609">
    <property type="taxonomic scope" value="Bacteria"/>
</dbReference>
<evidence type="ECO:0000259" key="5">
    <source>
        <dbReference type="PROSITE" id="PS50932"/>
    </source>
</evidence>
<dbReference type="SUPFAM" id="SSF47413">
    <property type="entry name" value="lambda repressor-like DNA-binding domains"/>
    <property type="match status" value="1"/>
</dbReference>
<dbReference type="PANTHER" id="PTHR30146:SF148">
    <property type="entry name" value="HTH-TYPE TRANSCRIPTIONAL REPRESSOR PURR-RELATED"/>
    <property type="match status" value="1"/>
</dbReference>
<dbReference type="PROSITE" id="PS50932">
    <property type="entry name" value="HTH_LACI_2"/>
    <property type="match status" value="1"/>
</dbReference>
<keyword evidence="2" id="KW-0805">Transcription regulation</keyword>
<dbReference type="EMBL" id="CP001157">
    <property type="protein sequence ID" value="ACO79517.1"/>
    <property type="molecule type" value="Genomic_DNA"/>
</dbReference>
<dbReference type="InterPro" id="IPR001761">
    <property type="entry name" value="Peripla_BP/Lac1_sug-bd_dom"/>
</dbReference>
<evidence type="ECO:0000256" key="4">
    <source>
        <dbReference type="ARBA" id="ARBA00023163"/>
    </source>
</evidence>
<dbReference type="Pfam" id="PF00532">
    <property type="entry name" value="Peripla_BP_1"/>
    <property type="match status" value="1"/>
</dbReference>
<dbReference type="PANTHER" id="PTHR30146">
    <property type="entry name" value="LACI-RELATED TRANSCRIPTIONAL REPRESSOR"/>
    <property type="match status" value="1"/>
</dbReference>
<keyword evidence="7" id="KW-1185">Reference proteome</keyword>
<dbReference type="GO" id="GO:0003700">
    <property type="term" value="F:DNA-binding transcription factor activity"/>
    <property type="evidence" value="ECO:0007669"/>
    <property type="project" value="TreeGrafter"/>
</dbReference>
<dbReference type="CDD" id="cd01392">
    <property type="entry name" value="HTH_LacI"/>
    <property type="match status" value="1"/>
</dbReference>
<evidence type="ECO:0000256" key="2">
    <source>
        <dbReference type="ARBA" id="ARBA00023015"/>
    </source>
</evidence>
<dbReference type="OrthoDB" id="5621819at2"/>
<name>C1DPU6_AZOVD</name>
<evidence type="ECO:0000256" key="1">
    <source>
        <dbReference type="ARBA" id="ARBA00022491"/>
    </source>
</evidence>
<dbReference type="AlphaFoldDB" id="C1DPU6"/>
<proteinExistence type="predicted"/>
<dbReference type="SMART" id="SM00354">
    <property type="entry name" value="HTH_LACI"/>
    <property type="match status" value="1"/>
</dbReference>
<accession>C1DPU6</accession>
<dbReference type="Gene3D" id="1.10.260.40">
    <property type="entry name" value="lambda repressor-like DNA-binding domains"/>
    <property type="match status" value="1"/>
</dbReference>
<dbReference type="Gene3D" id="3.40.50.2300">
    <property type="match status" value="2"/>
</dbReference>
<evidence type="ECO:0000256" key="3">
    <source>
        <dbReference type="ARBA" id="ARBA00023125"/>
    </source>
</evidence>
<dbReference type="SUPFAM" id="SSF53822">
    <property type="entry name" value="Periplasmic binding protein-like I"/>
    <property type="match status" value="1"/>
</dbReference>
<evidence type="ECO:0000313" key="7">
    <source>
        <dbReference type="Proteomes" id="UP000002424"/>
    </source>
</evidence>
<dbReference type="EnsemblBacteria" id="ACO79517">
    <property type="protein sequence ID" value="ACO79517"/>
    <property type="gene ID" value="Avin_33670"/>
</dbReference>
<keyword evidence="1" id="KW-0678">Repressor</keyword>
<dbReference type="InterPro" id="IPR010982">
    <property type="entry name" value="Lambda_DNA-bd_dom_sf"/>
</dbReference>
<evidence type="ECO:0000313" key="6">
    <source>
        <dbReference type="EMBL" id="ACO79517.1"/>
    </source>
</evidence>
<dbReference type="Pfam" id="PF00356">
    <property type="entry name" value="LacI"/>
    <property type="match status" value="1"/>
</dbReference>
<sequence>MLAGVSKWTVSRAFTPGASISAKARERVLAAARTLGYRPNLLARSLSKKRTHIIGVAIDQMKNPHSMRWLEVVTRQLQARGYMALLLNIDEGENYRAVMAMADQLQVDGILFLGTVLTDELIAIAQEMYCIPLVQVGRNSDHPSIQAINLDGRRAGREIAELLLAQGHRRFGYMKGPDTATSHSFRMDGYRDGLTEAGKDIELLLVTGRYERDVAYRIMSEYLLSTPVDEWPDALFCENDILAVGVLDALHERKGERNIAVVGFDDIDEASTSRLQLTSYNQRTDRLITEALNRLIDGRAIEEGDWRHGELKIRRSHLKQ</sequence>
<dbReference type="InterPro" id="IPR000843">
    <property type="entry name" value="HTH_LacI"/>
</dbReference>
<gene>
    <name evidence="6" type="ordered locus">Avin_33670</name>
</gene>
<keyword evidence="3" id="KW-0238">DNA-binding</keyword>
<dbReference type="KEGG" id="avn:Avin_33670"/>
<dbReference type="Proteomes" id="UP000002424">
    <property type="component" value="Chromosome"/>
</dbReference>
<dbReference type="HOGENOM" id="CLU_037628_6_1_6"/>
<organism evidence="6 7">
    <name type="scientific">Azotobacter vinelandii (strain DJ / ATCC BAA-1303)</name>
    <dbReference type="NCBI Taxonomy" id="322710"/>
    <lineage>
        <taxon>Bacteria</taxon>
        <taxon>Pseudomonadati</taxon>
        <taxon>Pseudomonadota</taxon>
        <taxon>Gammaproteobacteria</taxon>
        <taxon>Pseudomonadales</taxon>
        <taxon>Pseudomonadaceae</taxon>
        <taxon>Azotobacter</taxon>
    </lineage>
</organism>
<dbReference type="InterPro" id="IPR028082">
    <property type="entry name" value="Peripla_BP_I"/>
</dbReference>
<dbReference type="GO" id="GO:0000976">
    <property type="term" value="F:transcription cis-regulatory region binding"/>
    <property type="evidence" value="ECO:0007669"/>
    <property type="project" value="TreeGrafter"/>
</dbReference>
<protein>
    <submittedName>
        <fullName evidence="6">LacI family transcriptional regulator</fullName>
    </submittedName>
</protein>